<evidence type="ECO:0000313" key="2">
    <source>
        <dbReference type="Proteomes" id="UP000801492"/>
    </source>
</evidence>
<comment type="caution">
    <text evidence="1">The sequence shown here is derived from an EMBL/GenBank/DDBJ whole genome shotgun (WGS) entry which is preliminary data.</text>
</comment>
<keyword evidence="2" id="KW-1185">Reference proteome</keyword>
<dbReference type="OrthoDB" id="6743133at2759"/>
<dbReference type="AlphaFoldDB" id="A0A8K0DAJ0"/>
<sequence length="228" mass="26353">MTALPRQAKEFVASLVSYFERERDNGGPLILVTAVREESTCIIIFLPLNYYCSLTTVNAKSGEPLRSLKKTKRREKPIIDIDDFDQDAIRNTRGLMELPNITLARVRFLQEYVTHLRSESGRQCIVLEETWIFENGTVCKSWQDDNAKSVRKIKPEGRRNKPAEVYDADRMALEHGHVVVRLPPYYCIFNPIENFWGEKSAWPCGKKRSIPLLLKYGNLGWITQIKSF</sequence>
<dbReference type="Proteomes" id="UP000801492">
    <property type="component" value="Unassembled WGS sequence"/>
</dbReference>
<name>A0A8K0DAJ0_IGNLU</name>
<organism evidence="1 2">
    <name type="scientific">Ignelater luminosus</name>
    <name type="common">Cucubano</name>
    <name type="synonym">Pyrophorus luminosus</name>
    <dbReference type="NCBI Taxonomy" id="2038154"/>
    <lineage>
        <taxon>Eukaryota</taxon>
        <taxon>Metazoa</taxon>
        <taxon>Ecdysozoa</taxon>
        <taxon>Arthropoda</taxon>
        <taxon>Hexapoda</taxon>
        <taxon>Insecta</taxon>
        <taxon>Pterygota</taxon>
        <taxon>Neoptera</taxon>
        <taxon>Endopterygota</taxon>
        <taxon>Coleoptera</taxon>
        <taxon>Polyphaga</taxon>
        <taxon>Elateriformia</taxon>
        <taxon>Elateroidea</taxon>
        <taxon>Elateridae</taxon>
        <taxon>Agrypninae</taxon>
        <taxon>Pyrophorini</taxon>
        <taxon>Ignelater</taxon>
    </lineage>
</organism>
<dbReference type="EMBL" id="VTPC01001242">
    <property type="protein sequence ID" value="KAF2902615.1"/>
    <property type="molecule type" value="Genomic_DNA"/>
</dbReference>
<gene>
    <name evidence="1" type="ORF">ILUMI_03572</name>
</gene>
<accession>A0A8K0DAJ0</accession>
<reference evidence="1" key="1">
    <citation type="submission" date="2019-08" db="EMBL/GenBank/DDBJ databases">
        <title>The genome of the North American firefly Photinus pyralis.</title>
        <authorList>
            <consortium name="Photinus pyralis genome working group"/>
            <person name="Fallon T.R."/>
            <person name="Sander Lower S.E."/>
            <person name="Weng J.-K."/>
        </authorList>
    </citation>
    <scope>NUCLEOTIDE SEQUENCE</scope>
    <source>
        <strain evidence="1">TRF0915ILg1</strain>
        <tissue evidence="1">Whole body</tissue>
    </source>
</reference>
<proteinExistence type="predicted"/>
<protein>
    <submittedName>
        <fullName evidence="1">Uncharacterized protein</fullName>
    </submittedName>
</protein>
<dbReference type="PANTHER" id="PTHR33939">
    <property type="entry name" value="PROTEIN CBG22215"/>
    <property type="match status" value="1"/>
</dbReference>
<evidence type="ECO:0000313" key="1">
    <source>
        <dbReference type="EMBL" id="KAF2902615.1"/>
    </source>
</evidence>
<dbReference type="PANTHER" id="PTHR33939:SF1">
    <property type="entry name" value="DUF4371 DOMAIN-CONTAINING PROTEIN"/>
    <property type="match status" value="1"/>
</dbReference>